<comment type="caution">
    <text evidence="1">The sequence shown here is derived from an EMBL/GenBank/DDBJ whole genome shotgun (WGS) entry which is preliminary data.</text>
</comment>
<organism evidence="1 2">
    <name type="scientific">Streptantibioticus ferralitis</name>
    <dbReference type="NCBI Taxonomy" id="236510"/>
    <lineage>
        <taxon>Bacteria</taxon>
        <taxon>Bacillati</taxon>
        <taxon>Actinomycetota</taxon>
        <taxon>Actinomycetes</taxon>
        <taxon>Kitasatosporales</taxon>
        <taxon>Streptomycetaceae</taxon>
        <taxon>Streptantibioticus</taxon>
    </lineage>
</organism>
<keyword evidence="2" id="KW-1185">Reference proteome</keyword>
<dbReference type="Proteomes" id="UP001220022">
    <property type="component" value="Unassembled WGS sequence"/>
</dbReference>
<evidence type="ECO:0000313" key="2">
    <source>
        <dbReference type="Proteomes" id="UP001220022"/>
    </source>
</evidence>
<evidence type="ECO:0000313" key="1">
    <source>
        <dbReference type="EMBL" id="MDF2255585.1"/>
    </source>
</evidence>
<reference evidence="1 2" key="1">
    <citation type="submission" date="2023-03" db="EMBL/GenBank/DDBJ databases">
        <title>Draft genome sequence of type strain Streptomyces ferralitis JCM 14344.</title>
        <authorList>
            <person name="Klaysubun C."/>
            <person name="Duangmal K."/>
        </authorList>
    </citation>
    <scope>NUCLEOTIDE SEQUENCE [LARGE SCALE GENOMIC DNA]</scope>
    <source>
        <strain evidence="1 2">JCM 14344</strain>
    </source>
</reference>
<sequence>MNTCRQDTHFTQTIKLDRLSENSRICARTQAGDIPLVTLKGVAPKPDPGRYVLLDTTVRQHAMDTNWPPLKWSWHPAATH</sequence>
<accession>A0ABT5YXM7</accession>
<proteinExistence type="predicted"/>
<gene>
    <name evidence="1" type="ORF">P2L57_07575</name>
</gene>
<dbReference type="RefSeq" id="WP_275810315.1">
    <property type="nucleotide sequence ID" value="NZ_BAAANM010000017.1"/>
</dbReference>
<protein>
    <submittedName>
        <fullName evidence="1">Uncharacterized protein</fullName>
    </submittedName>
</protein>
<dbReference type="EMBL" id="JARHTQ010000004">
    <property type="protein sequence ID" value="MDF2255585.1"/>
    <property type="molecule type" value="Genomic_DNA"/>
</dbReference>
<name>A0ABT5YXM7_9ACTN</name>